<evidence type="ECO:0000256" key="2">
    <source>
        <dbReference type="PIRSR" id="PIRSR610708-1"/>
    </source>
</evidence>
<dbReference type="AlphaFoldDB" id="A0A841KL57"/>
<dbReference type="Proteomes" id="UP000579281">
    <property type="component" value="Unassembled WGS sequence"/>
</dbReference>
<dbReference type="RefSeq" id="WP_184307177.1">
    <property type="nucleotide sequence ID" value="NZ_JACHEN010000001.1"/>
</dbReference>
<feature type="active site" description="Nucleophile" evidence="2">
    <location>
        <position position="13"/>
    </location>
</feature>
<dbReference type="SUPFAM" id="SSF56784">
    <property type="entry name" value="HAD-like"/>
    <property type="match status" value="1"/>
</dbReference>
<evidence type="ECO:0000313" key="4">
    <source>
        <dbReference type="Proteomes" id="UP000579281"/>
    </source>
</evidence>
<protein>
    <recommendedName>
        <fullName evidence="5">5' nucleotidase, deoxy (Pyrimidine), type C protein (NT5C)</fullName>
    </recommendedName>
</protein>
<accession>A0A841KL57</accession>
<feature type="active site" description="Proton donor" evidence="2">
    <location>
        <position position="15"/>
    </location>
</feature>
<gene>
    <name evidence="3" type="ORF">HNQ80_000155</name>
</gene>
<name>A0A841KL57_9FIRM</name>
<evidence type="ECO:0000256" key="1">
    <source>
        <dbReference type="ARBA" id="ARBA00009589"/>
    </source>
</evidence>
<dbReference type="Gene3D" id="3.40.50.1000">
    <property type="entry name" value="HAD superfamily/HAD-like"/>
    <property type="match status" value="1"/>
</dbReference>
<dbReference type="InterPro" id="IPR010708">
    <property type="entry name" value="5'(3')-deoxyribonucleotidase"/>
</dbReference>
<dbReference type="GO" id="GO:0008253">
    <property type="term" value="F:5'-nucleotidase activity"/>
    <property type="evidence" value="ECO:0007669"/>
    <property type="project" value="InterPro"/>
</dbReference>
<sequence length="206" mass="24016">MFHAHRPIRIMLDMDGVLSNFTKFYLSAAHEKYGTPLVPVVTHWNYSEAGIGLSQEMAMEVWKTILSIENMWEGLEPIITEEEREILQEMIRDPQYEFYAITARPQTPGKSVLLQCYQWLEQHIGKGISVVPRRDKVKTCKGLDIDYAIDDSPVFVKELMEGEVNVYLRDQPYNQEVEGVPRMYSLKTFLELIQEERKLAIEQTNE</sequence>
<proteinExistence type="inferred from homology"/>
<dbReference type="InterPro" id="IPR023214">
    <property type="entry name" value="HAD_sf"/>
</dbReference>
<evidence type="ECO:0008006" key="5">
    <source>
        <dbReference type="Google" id="ProtNLM"/>
    </source>
</evidence>
<comment type="caution">
    <text evidence="3">The sequence shown here is derived from an EMBL/GenBank/DDBJ whole genome shotgun (WGS) entry which is preliminary data.</text>
</comment>
<dbReference type="GO" id="GO:0009264">
    <property type="term" value="P:deoxyribonucleotide catabolic process"/>
    <property type="evidence" value="ECO:0007669"/>
    <property type="project" value="InterPro"/>
</dbReference>
<evidence type="ECO:0000313" key="3">
    <source>
        <dbReference type="EMBL" id="MBB6214086.1"/>
    </source>
</evidence>
<organism evidence="3 4">
    <name type="scientific">Anaerosolibacter carboniphilus</name>
    <dbReference type="NCBI Taxonomy" id="1417629"/>
    <lineage>
        <taxon>Bacteria</taxon>
        <taxon>Bacillati</taxon>
        <taxon>Bacillota</taxon>
        <taxon>Clostridia</taxon>
        <taxon>Peptostreptococcales</taxon>
        <taxon>Thermotaleaceae</taxon>
        <taxon>Anaerosolibacter</taxon>
    </lineage>
</organism>
<comment type="similarity">
    <text evidence="1">Belongs to the 5'(3')-deoxyribonucleotidase family.</text>
</comment>
<keyword evidence="4" id="KW-1185">Reference proteome</keyword>
<dbReference type="EMBL" id="JACHEN010000001">
    <property type="protein sequence ID" value="MBB6214086.1"/>
    <property type="molecule type" value="Genomic_DNA"/>
</dbReference>
<dbReference type="Pfam" id="PF06941">
    <property type="entry name" value="NT5C"/>
    <property type="match status" value="1"/>
</dbReference>
<dbReference type="InterPro" id="IPR036412">
    <property type="entry name" value="HAD-like_sf"/>
</dbReference>
<reference evidence="3 4" key="1">
    <citation type="submission" date="2020-08" db="EMBL/GenBank/DDBJ databases">
        <title>Genomic Encyclopedia of Type Strains, Phase IV (KMG-IV): sequencing the most valuable type-strain genomes for metagenomic binning, comparative biology and taxonomic classification.</title>
        <authorList>
            <person name="Goeker M."/>
        </authorList>
    </citation>
    <scope>NUCLEOTIDE SEQUENCE [LARGE SCALE GENOMIC DNA]</scope>
    <source>
        <strain evidence="3 4">DSM 103526</strain>
    </source>
</reference>